<evidence type="ECO:0000256" key="2">
    <source>
        <dbReference type="ARBA" id="ARBA00023043"/>
    </source>
</evidence>
<evidence type="ECO:0000256" key="1">
    <source>
        <dbReference type="ARBA" id="ARBA00022737"/>
    </source>
</evidence>
<dbReference type="EMBL" id="MCFH01000040">
    <property type="protein sequence ID" value="ORX45422.1"/>
    <property type="molecule type" value="Genomic_DNA"/>
</dbReference>
<dbReference type="PROSITE" id="PS50088">
    <property type="entry name" value="ANK_REPEAT"/>
    <property type="match status" value="8"/>
</dbReference>
<dbReference type="InterPro" id="IPR036770">
    <property type="entry name" value="Ankyrin_rpt-contain_sf"/>
</dbReference>
<dbReference type="AlphaFoldDB" id="A0A1Y1V1V5"/>
<dbReference type="PROSITE" id="PS50297">
    <property type="entry name" value="ANK_REP_REGION"/>
    <property type="match status" value="6"/>
</dbReference>
<feature type="repeat" description="ANK" evidence="3">
    <location>
        <begin position="362"/>
        <end position="394"/>
    </location>
</feature>
<evidence type="ECO:0000313" key="5">
    <source>
        <dbReference type="Proteomes" id="UP000193719"/>
    </source>
</evidence>
<feature type="repeat" description="ANK" evidence="3">
    <location>
        <begin position="151"/>
        <end position="183"/>
    </location>
</feature>
<dbReference type="InterPro" id="IPR002110">
    <property type="entry name" value="Ankyrin_rpt"/>
</dbReference>
<keyword evidence="5" id="KW-1185">Reference proteome</keyword>
<sequence>MYASQFGNIQAIKCLLDKGADINKQDKNGLTALMIAITSNRVEAIDLLLDHKPINISIKNKHGLNAIMFAAKDSKYNIFTLLMNKIEKVNKSINETDYKGYNALMHACFCSGGQLYVYHSFAYLCKTILSYSNIVKDILNRNINFEQKSNSGENALMIAATYGSLNMVKTLVNIGMNVHEIDNNNCTMLMHACRNNILSLYKTLEREEEQIMNVDILTEFKKNIFDAQTDIYANNNNENKYGYIHLVKYIIEQGVDINAKDNIGNNALMIASKNGFLNLVEYLIANGAFINEKNNEGRTALMYAATNGYVNTVKYLIEHGANIESTDKDGNNALMLAVREGHFETVQYLKESGVNIHKKNLEEKNALLLAVEYDYLDLVQYLHQQGISLNEKNNKGWNALITAAHYSRPHMVQYFIEAGTDINTIDNDKRTALMHCLYMFGDEKYPFLSSKIFSISKLIDNSFTTIKYLIEHGAKINVQDSLGQNPLTIAIHYGPLRNVKYLIDNGADIDFLDNKGKNILFWAKKSRFFENYINIMKQKKNSKPLLNSIYTPLIEATCLPETTEQFYSLYNIKEFNSSNYNLLIDYLLNVKAKNKLLSENSKKSILSLREE</sequence>
<reference evidence="4 5" key="2">
    <citation type="submission" date="2016-08" db="EMBL/GenBank/DDBJ databases">
        <title>Pervasive Adenine N6-methylation of Active Genes in Fungi.</title>
        <authorList>
            <consortium name="DOE Joint Genome Institute"/>
            <person name="Mondo S.J."/>
            <person name="Dannebaum R.O."/>
            <person name="Kuo R.C."/>
            <person name="Labutti K."/>
            <person name="Haridas S."/>
            <person name="Kuo A."/>
            <person name="Salamov A."/>
            <person name="Ahrendt S.R."/>
            <person name="Lipzen A."/>
            <person name="Sullivan W."/>
            <person name="Andreopoulos W.B."/>
            <person name="Clum A."/>
            <person name="Lindquist E."/>
            <person name="Daum C."/>
            <person name="Ramamoorthy G.K."/>
            <person name="Gryganskyi A."/>
            <person name="Culley D."/>
            <person name="Magnuson J.K."/>
            <person name="James T.Y."/>
            <person name="O'Malley M.A."/>
            <person name="Stajich J.E."/>
            <person name="Spatafora J.W."/>
            <person name="Visel A."/>
            <person name="Grigoriev I.V."/>
        </authorList>
    </citation>
    <scope>NUCLEOTIDE SEQUENCE [LARGE SCALE GENOMIC DNA]</scope>
    <source>
        <strain evidence="5">finn</strain>
    </source>
</reference>
<keyword evidence="1" id="KW-0677">Repeat</keyword>
<keyword evidence="2 3" id="KW-0040">ANK repeat</keyword>
<name>A0A1Y1V1V5_9FUNG</name>
<dbReference type="PRINTS" id="PR01415">
    <property type="entry name" value="ANKYRIN"/>
</dbReference>
<accession>A0A1Y1V1V5</accession>
<gene>
    <name evidence="4" type="ORF">BCR36DRAFT_585736</name>
</gene>
<dbReference type="Pfam" id="PF00023">
    <property type="entry name" value="Ank"/>
    <property type="match status" value="1"/>
</dbReference>
<dbReference type="SUPFAM" id="SSF48403">
    <property type="entry name" value="Ankyrin repeat"/>
    <property type="match status" value="2"/>
</dbReference>
<evidence type="ECO:0000256" key="3">
    <source>
        <dbReference type="PROSITE-ProRule" id="PRU00023"/>
    </source>
</evidence>
<feature type="repeat" description="ANK" evidence="3">
    <location>
        <begin position="482"/>
        <end position="514"/>
    </location>
</feature>
<dbReference type="SMART" id="SM00248">
    <property type="entry name" value="ANK"/>
    <property type="match status" value="13"/>
</dbReference>
<reference evidence="4 5" key="1">
    <citation type="submission" date="2016-08" db="EMBL/GenBank/DDBJ databases">
        <title>Genomes of anaerobic fungi encode conserved fungal cellulosomes for biomass hydrolysis.</title>
        <authorList>
            <consortium name="DOE Joint Genome Institute"/>
            <person name="Haitjema C.H."/>
            <person name="Gilmore S.P."/>
            <person name="Henske J.K."/>
            <person name="Solomon K.V."/>
            <person name="De Groot R."/>
            <person name="Kuo A."/>
            <person name="Mondo S.J."/>
            <person name="Salamov A.A."/>
            <person name="Labutti K."/>
            <person name="Zhao Z."/>
            <person name="Chiniquy J."/>
            <person name="Barry K."/>
            <person name="Brewer H.M."/>
            <person name="Purvine S.O."/>
            <person name="Wright A.T."/>
            <person name="Boxma B."/>
            <person name="Van Alen T."/>
            <person name="Hackstein J.H."/>
            <person name="Baker S.E."/>
            <person name="Grigoriev I.V."/>
            <person name="O'Malley M.A."/>
        </authorList>
    </citation>
    <scope>NUCLEOTIDE SEQUENCE [LARGE SCALE GENOMIC DNA]</scope>
    <source>
        <strain evidence="5">finn</strain>
    </source>
</reference>
<dbReference type="PANTHER" id="PTHR24123">
    <property type="entry name" value="ANKYRIN REPEAT-CONTAINING"/>
    <property type="match status" value="1"/>
</dbReference>
<feature type="repeat" description="ANK" evidence="3">
    <location>
        <begin position="296"/>
        <end position="328"/>
    </location>
</feature>
<feature type="repeat" description="ANK" evidence="3">
    <location>
        <begin position="395"/>
        <end position="427"/>
    </location>
</feature>
<dbReference type="InterPro" id="IPR051165">
    <property type="entry name" value="Multifunctional_ANK_Repeat"/>
</dbReference>
<protein>
    <submittedName>
        <fullName evidence="4">Uncharacterized protein</fullName>
    </submittedName>
</protein>
<dbReference type="STRING" id="1754191.A0A1Y1V1V5"/>
<dbReference type="Pfam" id="PF12796">
    <property type="entry name" value="Ank_2"/>
    <property type="match status" value="5"/>
</dbReference>
<feature type="repeat" description="ANK" evidence="3">
    <location>
        <begin position="263"/>
        <end position="295"/>
    </location>
</feature>
<organism evidence="4 5">
    <name type="scientific">Piromyces finnis</name>
    <dbReference type="NCBI Taxonomy" id="1754191"/>
    <lineage>
        <taxon>Eukaryota</taxon>
        <taxon>Fungi</taxon>
        <taxon>Fungi incertae sedis</taxon>
        <taxon>Chytridiomycota</taxon>
        <taxon>Chytridiomycota incertae sedis</taxon>
        <taxon>Neocallimastigomycetes</taxon>
        <taxon>Neocallimastigales</taxon>
        <taxon>Neocallimastigaceae</taxon>
        <taxon>Piromyces</taxon>
    </lineage>
</organism>
<feature type="repeat" description="ANK" evidence="3">
    <location>
        <begin position="1"/>
        <end position="27"/>
    </location>
</feature>
<comment type="caution">
    <text evidence="4">The sequence shown here is derived from an EMBL/GenBank/DDBJ whole genome shotgun (WGS) entry which is preliminary data.</text>
</comment>
<dbReference type="Gene3D" id="1.25.40.20">
    <property type="entry name" value="Ankyrin repeat-containing domain"/>
    <property type="match status" value="6"/>
</dbReference>
<dbReference type="PANTHER" id="PTHR24123:SF33">
    <property type="entry name" value="PROTEIN HOS4"/>
    <property type="match status" value="1"/>
</dbReference>
<dbReference type="OrthoDB" id="2118844at2759"/>
<evidence type="ECO:0000313" key="4">
    <source>
        <dbReference type="EMBL" id="ORX45422.1"/>
    </source>
</evidence>
<proteinExistence type="predicted"/>
<dbReference type="Proteomes" id="UP000193719">
    <property type="component" value="Unassembled WGS sequence"/>
</dbReference>
<feature type="repeat" description="ANK" evidence="3">
    <location>
        <begin position="329"/>
        <end position="361"/>
    </location>
</feature>